<comment type="cofactor">
    <cofactor evidence="4">
        <name>heme</name>
        <dbReference type="ChEBI" id="CHEBI:30413"/>
    </cofactor>
</comment>
<evidence type="ECO:0000256" key="5">
    <source>
        <dbReference type="RuleBase" id="RU000461"/>
    </source>
</evidence>
<evidence type="ECO:0000256" key="2">
    <source>
        <dbReference type="ARBA" id="ARBA00022723"/>
    </source>
</evidence>
<keyword evidence="5" id="KW-0560">Oxidoreductase</keyword>
<comment type="similarity">
    <text evidence="1 5">Belongs to the cytochrome P450 family.</text>
</comment>
<keyword evidence="2 4" id="KW-0479">Metal-binding</keyword>
<dbReference type="FunFam" id="1.10.630.10:FF:000011">
    <property type="entry name" value="Cytochrome P450 83B1"/>
    <property type="match status" value="1"/>
</dbReference>
<evidence type="ECO:0000256" key="3">
    <source>
        <dbReference type="ARBA" id="ARBA00023004"/>
    </source>
</evidence>
<protein>
    <recommendedName>
        <fullName evidence="8">Cytochrome P450</fullName>
    </recommendedName>
</protein>
<dbReference type="Pfam" id="PF00067">
    <property type="entry name" value="p450"/>
    <property type="match status" value="1"/>
</dbReference>
<keyword evidence="5" id="KW-0503">Monooxygenase</keyword>
<dbReference type="GO" id="GO:0020037">
    <property type="term" value="F:heme binding"/>
    <property type="evidence" value="ECO:0007669"/>
    <property type="project" value="InterPro"/>
</dbReference>
<dbReference type="InterPro" id="IPR017972">
    <property type="entry name" value="Cyt_P450_CS"/>
</dbReference>
<dbReference type="Gene3D" id="1.10.630.10">
    <property type="entry name" value="Cytochrome P450"/>
    <property type="match status" value="1"/>
</dbReference>
<name>A0AAV8SJA6_9ROSI</name>
<accession>A0AAV8SJA6</accession>
<evidence type="ECO:0008006" key="8">
    <source>
        <dbReference type="Google" id="ProtNLM"/>
    </source>
</evidence>
<proteinExistence type="inferred from homology"/>
<dbReference type="SUPFAM" id="SSF48264">
    <property type="entry name" value="Cytochrome P450"/>
    <property type="match status" value="1"/>
</dbReference>
<dbReference type="Proteomes" id="UP001159364">
    <property type="component" value="Linkage Group LG10"/>
</dbReference>
<sequence>MSMLQKMQLMWQELEVSEFSSPLLFCLLLVSCFIFWKKLGKGDKLNLPPSPPRLPILGNLHQLGKLPHRSLRSLSLKYGPLMLLDIGKNPTLVVSSEKTAREVMTTHDIVFANRPKRTASDIFFYGCGDVAFCSYGEYWRQVKKLCVIELLSAKRVRSYQSIRDKEVTVLIDDIRCACLSGASIDIGEMLLGVTNSIISLCLMGRKATRGKGNSEFGQLLRTMMLQFGAFSFADSFPAMAFIDNLTGITAKLRKTSREIDTYLEQVIEDHTMEQYDEQLDFKDVVHIILELQKNNKLDIELTRDNVKAILLDMFTGATDTTASTLEWAMAELARDQNAMKKAQQDVRGVVGSKSNVEAEDIDKMTYLKWVIKETLRLHPALPLLVPRESSAGVELGGYNIPPRTTVLINIFAIHLDPEVWYNPEKFIPERFENDPADFKGQDYKFLAFGGGRRACPGVSFGVVVAEAVLANLLYWFDWKLPDANPPEELDMTESSGLTVSKKTHLRLIPSLFSP</sequence>
<reference evidence="6 7" key="1">
    <citation type="submission" date="2021-09" db="EMBL/GenBank/DDBJ databases">
        <title>Genomic insights and catalytic innovation underlie evolution of tropane alkaloids biosynthesis.</title>
        <authorList>
            <person name="Wang Y.-J."/>
            <person name="Tian T."/>
            <person name="Huang J.-P."/>
            <person name="Huang S.-X."/>
        </authorList>
    </citation>
    <scope>NUCLEOTIDE SEQUENCE [LARGE SCALE GENOMIC DNA]</scope>
    <source>
        <strain evidence="6">KIB-2018</strain>
        <tissue evidence="6">Leaf</tissue>
    </source>
</reference>
<feature type="binding site" description="axial binding residue" evidence="4">
    <location>
        <position position="455"/>
    </location>
    <ligand>
        <name>heme</name>
        <dbReference type="ChEBI" id="CHEBI:30413"/>
    </ligand>
    <ligandPart>
        <name>Fe</name>
        <dbReference type="ChEBI" id="CHEBI:18248"/>
    </ligandPart>
</feature>
<dbReference type="InterPro" id="IPR002401">
    <property type="entry name" value="Cyt_P450_E_grp-I"/>
</dbReference>
<evidence type="ECO:0000313" key="6">
    <source>
        <dbReference type="EMBL" id="KAJ8752043.1"/>
    </source>
</evidence>
<dbReference type="GO" id="GO:0005506">
    <property type="term" value="F:iron ion binding"/>
    <property type="evidence" value="ECO:0007669"/>
    <property type="project" value="InterPro"/>
</dbReference>
<dbReference type="PANTHER" id="PTHR47955">
    <property type="entry name" value="CYTOCHROME P450 FAMILY 71 PROTEIN"/>
    <property type="match status" value="1"/>
</dbReference>
<evidence type="ECO:0000256" key="4">
    <source>
        <dbReference type="PIRSR" id="PIRSR602401-1"/>
    </source>
</evidence>
<dbReference type="PRINTS" id="PR00463">
    <property type="entry name" value="EP450I"/>
</dbReference>
<dbReference type="InterPro" id="IPR036396">
    <property type="entry name" value="Cyt_P450_sf"/>
</dbReference>
<dbReference type="PRINTS" id="PR00385">
    <property type="entry name" value="P450"/>
</dbReference>
<dbReference type="InterPro" id="IPR001128">
    <property type="entry name" value="Cyt_P450"/>
</dbReference>
<dbReference type="PANTHER" id="PTHR47955:SF18">
    <property type="entry name" value="CYTOCHROME P450 71A1-LIKE"/>
    <property type="match status" value="1"/>
</dbReference>
<dbReference type="GO" id="GO:0016705">
    <property type="term" value="F:oxidoreductase activity, acting on paired donors, with incorporation or reduction of molecular oxygen"/>
    <property type="evidence" value="ECO:0007669"/>
    <property type="project" value="InterPro"/>
</dbReference>
<keyword evidence="4 5" id="KW-0349">Heme</keyword>
<dbReference type="AlphaFoldDB" id="A0AAV8SJA6"/>
<organism evidence="6 7">
    <name type="scientific">Erythroxylum novogranatense</name>
    <dbReference type="NCBI Taxonomy" id="1862640"/>
    <lineage>
        <taxon>Eukaryota</taxon>
        <taxon>Viridiplantae</taxon>
        <taxon>Streptophyta</taxon>
        <taxon>Embryophyta</taxon>
        <taxon>Tracheophyta</taxon>
        <taxon>Spermatophyta</taxon>
        <taxon>Magnoliopsida</taxon>
        <taxon>eudicotyledons</taxon>
        <taxon>Gunneridae</taxon>
        <taxon>Pentapetalae</taxon>
        <taxon>rosids</taxon>
        <taxon>fabids</taxon>
        <taxon>Malpighiales</taxon>
        <taxon>Erythroxylaceae</taxon>
        <taxon>Erythroxylum</taxon>
    </lineage>
</organism>
<dbReference type="PROSITE" id="PS51257">
    <property type="entry name" value="PROKAR_LIPOPROTEIN"/>
    <property type="match status" value="1"/>
</dbReference>
<dbReference type="CDD" id="cd11072">
    <property type="entry name" value="CYP71-like"/>
    <property type="match status" value="1"/>
</dbReference>
<dbReference type="EMBL" id="JAIWQS010000010">
    <property type="protein sequence ID" value="KAJ8752043.1"/>
    <property type="molecule type" value="Genomic_DNA"/>
</dbReference>
<evidence type="ECO:0000313" key="7">
    <source>
        <dbReference type="Proteomes" id="UP001159364"/>
    </source>
</evidence>
<dbReference type="PROSITE" id="PS00086">
    <property type="entry name" value="CYTOCHROME_P450"/>
    <property type="match status" value="1"/>
</dbReference>
<dbReference type="GO" id="GO:0004497">
    <property type="term" value="F:monooxygenase activity"/>
    <property type="evidence" value="ECO:0007669"/>
    <property type="project" value="UniProtKB-KW"/>
</dbReference>
<evidence type="ECO:0000256" key="1">
    <source>
        <dbReference type="ARBA" id="ARBA00010617"/>
    </source>
</evidence>
<keyword evidence="7" id="KW-1185">Reference proteome</keyword>
<comment type="caution">
    <text evidence="6">The sequence shown here is derived from an EMBL/GenBank/DDBJ whole genome shotgun (WGS) entry which is preliminary data.</text>
</comment>
<keyword evidence="3 4" id="KW-0408">Iron</keyword>
<gene>
    <name evidence="6" type="ORF">K2173_001069</name>
</gene>